<dbReference type="Proteomes" id="UP000005951">
    <property type="component" value="Unassembled WGS sequence"/>
</dbReference>
<protein>
    <submittedName>
        <fullName evidence="9">ABC transporter permease</fullName>
    </submittedName>
</protein>
<comment type="subcellular location">
    <subcellularLocation>
        <location evidence="1 7">Cell membrane</location>
        <topology evidence="1 7">Multi-pass membrane protein</topology>
    </subcellularLocation>
</comment>
<comment type="caution">
    <text evidence="9">The sequence shown here is derived from an EMBL/GenBank/DDBJ whole genome shotgun (WGS) entry which is preliminary data.</text>
</comment>
<feature type="transmembrane region" description="Helical" evidence="7">
    <location>
        <begin position="239"/>
        <end position="260"/>
    </location>
</feature>
<feature type="domain" description="ABC transmembrane type-1" evidence="8">
    <location>
        <begin position="95"/>
        <end position="299"/>
    </location>
</feature>
<organism evidence="9 10">
    <name type="scientific">Rhodococcus opacus M213</name>
    <dbReference type="NCBI Taxonomy" id="1129896"/>
    <lineage>
        <taxon>Bacteria</taxon>
        <taxon>Bacillati</taxon>
        <taxon>Actinomycetota</taxon>
        <taxon>Actinomycetes</taxon>
        <taxon>Mycobacteriales</taxon>
        <taxon>Nocardiaceae</taxon>
        <taxon>Rhodococcus</taxon>
    </lineage>
</organism>
<feature type="transmembrane region" description="Helical" evidence="7">
    <location>
        <begin position="134"/>
        <end position="156"/>
    </location>
</feature>
<sequence length="313" mass="32885">MAVFVLRRLAAGIVLVFVVATLTFCLLSMSGTDVARNIVGENATAEQASAKAAQLGLDRPLPERYWDWISHAVRGDLGTSWFSQTPVAQSIVDTVPITLSFVVVGLALSAVISIVLGSIAAVRGGPLDRVIQTFSSLGTAVPSFLIALVLAVVFAVQLRLLPATGFIPFAQSPSGWIESVTLPAIALAVGATAATTAQVRGSMRDVLQTDYIRTLRSRGLGERSLILKHALRNSLPPSLTVLSLQFIGLLGGAVIIEKIFGLPGIGSLANSSATQGDLPLVLGVVVVMVLMIVLVNLLVDIAYGWLNPKVRVS</sequence>
<evidence type="ECO:0000256" key="6">
    <source>
        <dbReference type="ARBA" id="ARBA00023136"/>
    </source>
</evidence>
<dbReference type="PANTHER" id="PTHR43163">
    <property type="entry name" value="DIPEPTIDE TRANSPORT SYSTEM PERMEASE PROTEIN DPPB-RELATED"/>
    <property type="match status" value="1"/>
</dbReference>
<dbReference type="InterPro" id="IPR045621">
    <property type="entry name" value="BPD_transp_1_N"/>
</dbReference>
<dbReference type="AlphaFoldDB" id="K8XES9"/>
<dbReference type="Pfam" id="PF00528">
    <property type="entry name" value="BPD_transp_1"/>
    <property type="match status" value="1"/>
</dbReference>
<reference evidence="9 10" key="1">
    <citation type="journal article" date="2013" name="Genome Announc.">
        <title>Draft Genome Sequence of Rhodococcus opacus Strain M213 Shows a Diverse Catabolic Potential.</title>
        <authorList>
            <person name="Pathak A."/>
            <person name="Green S.J."/>
            <person name="Ogram A."/>
            <person name="Chauhan A."/>
        </authorList>
    </citation>
    <scope>NUCLEOTIDE SEQUENCE [LARGE SCALE GENOMIC DNA]</scope>
    <source>
        <strain evidence="9 10">M213</strain>
    </source>
</reference>
<evidence type="ECO:0000313" key="9">
    <source>
        <dbReference type="EMBL" id="EKT76812.1"/>
    </source>
</evidence>
<feature type="transmembrane region" description="Helical" evidence="7">
    <location>
        <begin position="280"/>
        <end position="306"/>
    </location>
</feature>
<dbReference type="PROSITE" id="PS50928">
    <property type="entry name" value="ABC_TM1"/>
    <property type="match status" value="1"/>
</dbReference>
<dbReference type="CDD" id="cd06261">
    <property type="entry name" value="TM_PBP2"/>
    <property type="match status" value="1"/>
</dbReference>
<evidence type="ECO:0000256" key="4">
    <source>
        <dbReference type="ARBA" id="ARBA00022692"/>
    </source>
</evidence>
<evidence type="ECO:0000256" key="1">
    <source>
        <dbReference type="ARBA" id="ARBA00004651"/>
    </source>
</evidence>
<dbReference type="InterPro" id="IPR000515">
    <property type="entry name" value="MetI-like"/>
</dbReference>
<evidence type="ECO:0000256" key="7">
    <source>
        <dbReference type="RuleBase" id="RU363032"/>
    </source>
</evidence>
<dbReference type="GO" id="GO:0005886">
    <property type="term" value="C:plasma membrane"/>
    <property type="evidence" value="ECO:0007669"/>
    <property type="project" value="UniProtKB-SubCell"/>
</dbReference>
<keyword evidence="2 7" id="KW-0813">Transport</keyword>
<comment type="similarity">
    <text evidence="7">Belongs to the binding-protein-dependent transport system permease family.</text>
</comment>
<dbReference type="Gene3D" id="1.10.3720.10">
    <property type="entry name" value="MetI-like"/>
    <property type="match status" value="1"/>
</dbReference>
<evidence type="ECO:0000256" key="2">
    <source>
        <dbReference type="ARBA" id="ARBA00022448"/>
    </source>
</evidence>
<keyword evidence="3" id="KW-1003">Cell membrane</keyword>
<dbReference type="SUPFAM" id="SSF161098">
    <property type="entry name" value="MetI-like"/>
    <property type="match status" value="1"/>
</dbReference>
<dbReference type="GO" id="GO:0055085">
    <property type="term" value="P:transmembrane transport"/>
    <property type="evidence" value="ECO:0007669"/>
    <property type="project" value="InterPro"/>
</dbReference>
<dbReference type="RefSeq" id="WP_005264896.1">
    <property type="nucleotide sequence ID" value="NZ_AJYC02000191.1"/>
</dbReference>
<keyword evidence="6 7" id="KW-0472">Membrane</keyword>
<dbReference type="Pfam" id="PF19300">
    <property type="entry name" value="BPD_transp_1_N"/>
    <property type="match status" value="1"/>
</dbReference>
<dbReference type="EMBL" id="AJYC02000191">
    <property type="protein sequence ID" value="EKT76812.1"/>
    <property type="molecule type" value="Genomic_DNA"/>
</dbReference>
<keyword evidence="4 7" id="KW-0812">Transmembrane</keyword>
<evidence type="ECO:0000259" key="8">
    <source>
        <dbReference type="PROSITE" id="PS50928"/>
    </source>
</evidence>
<dbReference type="InterPro" id="IPR035906">
    <property type="entry name" value="MetI-like_sf"/>
</dbReference>
<feature type="transmembrane region" description="Helical" evidence="7">
    <location>
        <begin position="97"/>
        <end position="122"/>
    </location>
</feature>
<evidence type="ECO:0000256" key="5">
    <source>
        <dbReference type="ARBA" id="ARBA00022989"/>
    </source>
</evidence>
<evidence type="ECO:0000313" key="10">
    <source>
        <dbReference type="Proteomes" id="UP000005951"/>
    </source>
</evidence>
<evidence type="ECO:0000256" key="3">
    <source>
        <dbReference type="ARBA" id="ARBA00022475"/>
    </source>
</evidence>
<keyword evidence="5 7" id="KW-1133">Transmembrane helix</keyword>
<name>K8XES9_RHOOP</name>
<accession>K8XES9</accession>
<dbReference type="PANTHER" id="PTHR43163:SF3">
    <property type="entry name" value="PEPTIDE ABC TRANSPORTER PERMEASE PROTEIN"/>
    <property type="match status" value="1"/>
</dbReference>
<proteinExistence type="inferred from homology"/>
<gene>
    <name evidence="9" type="ORF">WSS_A40740</name>
</gene>